<dbReference type="AlphaFoldDB" id="A0A4Q2K5J5"/>
<accession>A0A4Q2K5J5</accession>
<protein>
    <submittedName>
        <fullName evidence="1">DUF4160 domain-containing protein</fullName>
    </submittedName>
</protein>
<dbReference type="Pfam" id="PF13711">
    <property type="entry name" value="DUF4160"/>
    <property type="match status" value="1"/>
</dbReference>
<sequence>MPELSRFYGIIVTMYVEVGSPHSLPHIHAKYADKKAVYSLEGQVLRGGLPIKQHKLMQAWIALHEQELQDNWYLASHRSDCYRIEPLR</sequence>
<reference evidence="1 2" key="1">
    <citation type="submission" date="2019-01" db="EMBL/GenBank/DDBJ databases">
        <title>Senegalimassilia sp. nov. KGMB04484 isolated human feces.</title>
        <authorList>
            <person name="Han K.-I."/>
            <person name="Kim J.-S."/>
            <person name="Lee K.C."/>
            <person name="Suh M.K."/>
            <person name="Eom M.K."/>
            <person name="Lee J.H."/>
            <person name="Park S.-H."/>
            <person name="Kang S.W."/>
            <person name="Park J.-E."/>
            <person name="Oh B.S."/>
            <person name="Yu S.Y."/>
            <person name="Choi S.-H."/>
            <person name="Lee D.H."/>
            <person name="Yoon H."/>
            <person name="Kim B.-Y."/>
            <person name="Lee J.H."/>
            <person name="Lee J.-S."/>
        </authorList>
    </citation>
    <scope>NUCLEOTIDE SEQUENCE [LARGE SCALE GENOMIC DNA]</scope>
    <source>
        <strain evidence="1 2">KGMB04484</strain>
    </source>
</reference>
<dbReference type="InterPro" id="IPR025427">
    <property type="entry name" value="DUF4160"/>
</dbReference>
<keyword evidence="2" id="KW-1185">Reference proteome</keyword>
<dbReference type="RefSeq" id="WP_129425301.1">
    <property type="nucleotide sequence ID" value="NZ_SDPW01000001.1"/>
</dbReference>
<dbReference type="EMBL" id="SDPW01000001">
    <property type="protein sequence ID" value="RXZ54682.1"/>
    <property type="molecule type" value="Genomic_DNA"/>
</dbReference>
<proteinExistence type="predicted"/>
<dbReference type="OrthoDB" id="122670at2"/>
<evidence type="ECO:0000313" key="2">
    <source>
        <dbReference type="Proteomes" id="UP000293345"/>
    </source>
</evidence>
<gene>
    <name evidence="1" type="ORF">ET524_09450</name>
</gene>
<evidence type="ECO:0000313" key="1">
    <source>
        <dbReference type="EMBL" id="RXZ54682.1"/>
    </source>
</evidence>
<organism evidence="1 2">
    <name type="scientific">Senegalimassilia faecalis</name>
    <dbReference type="NCBI Taxonomy" id="2509433"/>
    <lineage>
        <taxon>Bacteria</taxon>
        <taxon>Bacillati</taxon>
        <taxon>Actinomycetota</taxon>
        <taxon>Coriobacteriia</taxon>
        <taxon>Coriobacteriales</taxon>
        <taxon>Coriobacteriaceae</taxon>
        <taxon>Senegalimassilia</taxon>
    </lineage>
</organism>
<dbReference type="Proteomes" id="UP000293345">
    <property type="component" value="Unassembled WGS sequence"/>
</dbReference>
<name>A0A4Q2K5J5_9ACTN</name>
<comment type="caution">
    <text evidence="1">The sequence shown here is derived from an EMBL/GenBank/DDBJ whole genome shotgun (WGS) entry which is preliminary data.</text>
</comment>